<feature type="domain" description="Cardiolipin synthase N-terminal" evidence="7">
    <location>
        <begin position="28"/>
        <end position="63"/>
    </location>
</feature>
<dbReference type="AlphaFoldDB" id="A0AAD1EN40"/>
<accession>A0AAD1EN40</accession>
<keyword evidence="3 6" id="KW-0812">Transmembrane</keyword>
<dbReference type="GO" id="GO:0005886">
    <property type="term" value="C:plasma membrane"/>
    <property type="evidence" value="ECO:0007669"/>
    <property type="project" value="UniProtKB-SubCell"/>
</dbReference>
<evidence type="ECO:0000313" key="8">
    <source>
        <dbReference type="EMBL" id="AZZ56847.1"/>
    </source>
</evidence>
<dbReference type="EMBL" id="CP028130">
    <property type="protein sequence ID" value="AZZ56847.1"/>
    <property type="molecule type" value="Genomic_DNA"/>
</dbReference>
<proteinExistence type="predicted"/>
<dbReference type="Pfam" id="PF13396">
    <property type="entry name" value="PLDc_N"/>
    <property type="match status" value="1"/>
</dbReference>
<feature type="transmembrane region" description="Helical" evidence="6">
    <location>
        <begin position="49"/>
        <end position="70"/>
    </location>
</feature>
<keyword evidence="4 6" id="KW-1133">Transmembrane helix</keyword>
<dbReference type="Proteomes" id="UP000283946">
    <property type="component" value="Chromosome"/>
</dbReference>
<evidence type="ECO:0000313" key="9">
    <source>
        <dbReference type="Proteomes" id="UP000283946"/>
    </source>
</evidence>
<gene>
    <name evidence="8" type="ORF">C7V51_13930</name>
</gene>
<keyword evidence="5 6" id="KW-0472">Membrane</keyword>
<protein>
    <recommendedName>
        <fullName evidence="7">Cardiolipin synthase N-terminal domain-containing protein</fullName>
    </recommendedName>
</protein>
<evidence type="ECO:0000259" key="7">
    <source>
        <dbReference type="Pfam" id="PF13396"/>
    </source>
</evidence>
<comment type="subcellular location">
    <subcellularLocation>
        <location evidence="1">Cell membrane</location>
        <topology evidence="1">Multi-pass membrane protein</topology>
    </subcellularLocation>
</comment>
<organism evidence="8 9">
    <name type="scientific">Rathayibacter iranicus</name>
    <dbReference type="NCBI Taxonomy" id="59737"/>
    <lineage>
        <taxon>Bacteria</taxon>
        <taxon>Bacillati</taxon>
        <taxon>Actinomycetota</taxon>
        <taxon>Actinomycetes</taxon>
        <taxon>Micrococcales</taxon>
        <taxon>Microbacteriaceae</taxon>
        <taxon>Rathayibacter</taxon>
    </lineage>
</organism>
<evidence type="ECO:0000256" key="5">
    <source>
        <dbReference type="ARBA" id="ARBA00023136"/>
    </source>
</evidence>
<evidence type="ECO:0000256" key="1">
    <source>
        <dbReference type="ARBA" id="ARBA00004651"/>
    </source>
</evidence>
<evidence type="ECO:0000256" key="2">
    <source>
        <dbReference type="ARBA" id="ARBA00022475"/>
    </source>
</evidence>
<evidence type="ECO:0000256" key="4">
    <source>
        <dbReference type="ARBA" id="ARBA00022989"/>
    </source>
</evidence>
<reference evidence="8 9" key="1">
    <citation type="submission" date="2018-03" db="EMBL/GenBank/DDBJ databases">
        <title>Bacteriophage NCPPB3778 and a type I-E CRISPR drive the evolution of the US Biological Select Agent, Rathayibacter toxicus.</title>
        <authorList>
            <person name="Davis E.W.II."/>
            <person name="Tabima J.F."/>
            <person name="Weisberg A.J."/>
            <person name="Dantas Lopes L."/>
            <person name="Wiseman M.S."/>
            <person name="Wiseman M.S."/>
            <person name="Pupko T."/>
            <person name="Belcher M.S."/>
            <person name="Sechler A.J."/>
            <person name="Tancos M.A."/>
            <person name="Schroeder B.K."/>
            <person name="Murray T.D."/>
            <person name="Luster D.G."/>
            <person name="Schneider W.L."/>
            <person name="Rogers E."/>
            <person name="Andreote F.D."/>
            <person name="Grunwald N.J."/>
            <person name="Putnam M.L."/>
            <person name="Chang J.H."/>
        </authorList>
    </citation>
    <scope>NUCLEOTIDE SEQUENCE [LARGE SCALE GENOMIC DNA]</scope>
    <source>
        <strain evidence="8 9">NCCPB 2253</strain>
    </source>
</reference>
<dbReference type="KEGG" id="ria:C7V51_13930"/>
<evidence type="ECO:0000256" key="6">
    <source>
        <dbReference type="SAM" id="Phobius"/>
    </source>
</evidence>
<sequence>MSDVTGEIEPDAGLFVASAGWYAAYTLLTTIAIVLIIRSQRARSEKLPWLALIIFVPYFGALALLASVIMRKMKENSKKQS</sequence>
<feature type="transmembrane region" description="Helical" evidence="6">
    <location>
        <begin position="12"/>
        <end position="37"/>
    </location>
</feature>
<dbReference type="RefSeq" id="WP_104266053.1">
    <property type="nucleotide sequence ID" value="NZ_CP028130.1"/>
</dbReference>
<evidence type="ECO:0000256" key="3">
    <source>
        <dbReference type="ARBA" id="ARBA00022692"/>
    </source>
</evidence>
<name>A0AAD1EN40_9MICO</name>
<dbReference type="InterPro" id="IPR027379">
    <property type="entry name" value="CLS_N"/>
</dbReference>
<keyword evidence="2" id="KW-1003">Cell membrane</keyword>